<reference evidence="1 2" key="1">
    <citation type="submission" date="2024-04" db="EMBL/GenBank/DDBJ databases">
        <title>Tritrichomonas musculus Genome.</title>
        <authorList>
            <person name="Alves-Ferreira E."/>
            <person name="Grigg M."/>
            <person name="Lorenzi H."/>
            <person name="Galac M."/>
        </authorList>
    </citation>
    <scope>NUCLEOTIDE SEQUENCE [LARGE SCALE GENOMIC DNA]</scope>
    <source>
        <strain evidence="1 2">EAF2021</strain>
    </source>
</reference>
<evidence type="ECO:0008006" key="3">
    <source>
        <dbReference type="Google" id="ProtNLM"/>
    </source>
</evidence>
<evidence type="ECO:0000313" key="1">
    <source>
        <dbReference type="EMBL" id="KAK8838412.1"/>
    </source>
</evidence>
<dbReference type="PANTHER" id="PTHR24159:SF5">
    <property type="entry name" value="ANK_REP_REGION DOMAIN-CONTAINING PROTEIN"/>
    <property type="match status" value="1"/>
</dbReference>
<keyword evidence="2" id="KW-1185">Reference proteome</keyword>
<sequence>MDKVYQVKLDVDDFIAKNTDKYEIISSFQDQINHITADTYQSTVQYIKNNSEVLFKNKESSLIFFYCLYHFSLYNYKQLELILDLAIEFSCEMRNNGLTDIDFIAICSYFINSLNYLFYKKLISIESIIQHSYQNKILFINFYPEIEQYDPEYANMRSELLFNDFDQENEELRNFFKLIKSNPQEHIENRNKNYHPSKLHKSIREDDIETFQELLSQNNYTVNHKIEHSYYERTSTCDRNVSLIQIAAVYGSIKVFKFLWMQNDIILDDNLQFYTYSGRNFEIIHICEEKCPFLNAIDFAINTHQNELVDYFLDNFQEENEEDESLENVEEDDNPYKNLSKKSLQQALKSLNYKIILPSLKRIVNIVNNTEGKENKNAWIMFFRPERVMLESCLFDLDLFKFIYNLNRERYISIDSNTQIYSHALFTGAYDAVRYMLNQSDKKFLFDYFGRFLRSDTHAADMILDILDQEEYKGNFIIPVIDFESDLFYDTLKKYNENVVAKMICKFKWTHKMQNKFRKESLNYLSPKMIVSLCRNLSSTVDKKTLSNFVDFYISHIRNEEFKSNLVEIKNLLY</sequence>
<dbReference type="SUPFAM" id="SSF48403">
    <property type="entry name" value="Ankyrin repeat"/>
    <property type="match status" value="1"/>
</dbReference>
<dbReference type="InterPro" id="IPR036770">
    <property type="entry name" value="Ankyrin_rpt-contain_sf"/>
</dbReference>
<accession>A0ABR2GYJ2</accession>
<dbReference type="Proteomes" id="UP001470230">
    <property type="component" value="Unassembled WGS sequence"/>
</dbReference>
<gene>
    <name evidence="1" type="ORF">M9Y10_033038</name>
</gene>
<proteinExistence type="predicted"/>
<name>A0ABR2GYJ2_9EUKA</name>
<organism evidence="1 2">
    <name type="scientific">Tritrichomonas musculus</name>
    <dbReference type="NCBI Taxonomy" id="1915356"/>
    <lineage>
        <taxon>Eukaryota</taxon>
        <taxon>Metamonada</taxon>
        <taxon>Parabasalia</taxon>
        <taxon>Tritrichomonadida</taxon>
        <taxon>Tritrichomonadidae</taxon>
        <taxon>Tritrichomonas</taxon>
    </lineage>
</organism>
<protein>
    <recommendedName>
        <fullName evidence="3">DUF3447 domain-containing protein</fullName>
    </recommendedName>
</protein>
<evidence type="ECO:0000313" key="2">
    <source>
        <dbReference type="Proteomes" id="UP001470230"/>
    </source>
</evidence>
<dbReference type="PANTHER" id="PTHR24159">
    <property type="match status" value="1"/>
</dbReference>
<comment type="caution">
    <text evidence="1">The sequence shown here is derived from an EMBL/GenBank/DDBJ whole genome shotgun (WGS) entry which is preliminary data.</text>
</comment>
<dbReference type="EMBL" id="JAPFFF010000055">
    <property type="protein sequence ID" value="KAK8838412.1"/>
    <property type="molecule type" value="Genomic_DNA"/>
</dbReference>